<dbReference type="PROSITE" id="PS00196">
    <property type="entry name" value="COPPER_BLUE"/>
    <property type="match status" value="1"/>
</dbReference>
<feature type="binding site" evidence="7">
    <location>
        <position position="162"/>
    </location>
    <ligand>
        <name>Cu cation</name>
        <dbReference type="ChEBI" id="CHEBI:23378"/>
    </ligand>
</feature>
<keyword evidence="5" id="KW-0249">Electron transport</keyword>
<proteinExistence type="predicted"/>
<dbReference type="InterPro" id="IPR006311">
    <property type="entry name" value="TAT_signal"/>
</dbReference>
<evidence type="ECO:0000256" key="2">
    <source>
        <dbReference type="ARBA" id="ARBA00022448"/>
    </source>
</evidence>
<feature type="domain" description="Blue (type 1) copper" evidence="9">
    <location>
        <begin position="88"/>
        <end position="174"/>
    </location>
</feature>
<evidence type="ECO:0000259" key="9">
    <source>
        <dbReference type="Pfam" id="PF00127"/>
    </source>
</evidence>
<dbReference type="InterPro" id="IPR000923">
    <property type="entry name" value="BlueCu_1"/>
</dbReference>
<protein>
    <submittedName>
        <fullName evidence="10">Halocyanin domain-containing protein</fullName>
    </submittedName>
</protein>
<feature type="compositionally biased region" description="Low complexity" evidence="8">
    <location>
        <begin position="42"/>
        <end position="52"/>
    </location>
</feature>
<evidence type="ECO:0000256" key="5">
    <source>
        <dbReference type="ARBA" id="ARBA00022982"/>
    </source>
</evidence>
<evidence type="ECO:0000256" key="1">
    <source>
        <dbReference type="ARBA" id="ARBA00004418"/>
    </source>
</evidence>
<organism evidence="10 11">
    <name type="scientific">Haloferax larsenii</name>
    <dbReference type="NCBI Taxonomy" id="302484"/>
    <lineage>
        <taxon>Archaea</taxon>
        <taxon>Methanobacteriati</taxon>
        <taxon>Methanobacteriota</taxon>
        <taxon>Stenosarchaea group</taxon>
        <taxon>Halobacteria</taxon>
        <taxon>Halobacteriales</taxon>
        <taxon>Haloferacaceae</taxon>
        <taxon>Haloferax</taxon>
    </lineage>
</organism>
<dbReference type="EMBL" id="FOAD01000001">
    <property type="protein sequence ID" value="SEK56929.1"/>
    <property type="molecule type" value="Genomic_DNA"/>
</dbReference>
<name>A0A1H7I325_HALLR</name>
<dbReference type="OrthoDB" id="11836at2157"/>
<evidence type="ECO:0000256" key="6">
    <source>
        <dbReference type="ARBA" id="ARBA00023008"/>
    </source>
</evidence>
<evidence type="ECO:0000256" key="8">
    <source>
        <dbReference type="SAM" id="MobiDB-lite"/>
    </source>
</evidence>
<accession>A0A1H7I325</accession>
<evidence type="ECO:0000256" key="3">
    <source>
        <dbReference type="ARBA" id="ARBA00022723"/>
    </source>
</evidence>
<dbReference type="PROSITE" id="PS51318">
    <property type="entry name" value="TAT"/>
    <property type="match status" value="1"/>
</dbReference>
<dbReference type="GO" id="GO:0009055">
    <property type="term" value="F:electron transfer activity"/>
    <property type="evidence" value="ECO:0007669"/>
    <property type="project" value="InterPro"/>
</dbReference>
<evidence type="ECO:0000313" key="11">
    <source>
        <dbReference type="Proteomes" id="UP000183894"/>
    </source>
</evidence>
<dbReference type="SUPFAM" id="SSF49503">
    <property type="entry name" value="Cupredoxins"/>
    <property type="match status" value="1"/>
</dbReference>
<dbReference type="PROSITE" id="PS51257">
    <property type="entry name" value="PROKAR_LIPOPROTEIN"/>
    <property type="match status" value="1"/>
</dbReference>
<dbReference type="GO" id="GO:0005507">
    <property type="term" value="F:copper ion binding"/>
    <property type="evidence" value="ECO:0007669"/>
    <property type="project" value="InterPro"/>
</dbReference>
<sequence length="174" mass="18281">MVEMFSRRTFLRSTAATATISLLAGCSGSGGDTGSDGGSENGGDTESTTESTPTAEQEQASFDGWFDRTDNYDGVHDKTGEDSVTVTVGAEGNGGGFAFGPAAAKVSPGTTVVWEWTGQGGTHNVVERENGLFESELTAEEGFTFEYTFEEAGEYKYVCVPHETLGMVGIVVVE</sequence>
<dbReference type="InterPro" id="IPR008972">
    <property type="entry name" value="Cupredoxin"/>
</dbReference>
<evidence type="ECO:0000313" key="10">
    <source>
        <dbReference type="EMBL" id="SEK56929.1"/>
    </source>
</evidence>
<feature type="binding site" evidence="7">
    <location>
        <position position="159"/>
    </location>
    <ligand>
        <name>Cu cation</name>
        <dbReference type="ChEBI" id="CHEBI:23378"/>
    </ligand>
</feature>
<feature type="compositionally biased region" description="Basic and acidic residues" evidence="8">
    <location>
        <begin position="65"/>
        <end position="78"/>
    </location>
</feature>
<dbReference type="InterPro" id="IPR017533">
    <property type="entry name" value="Halocyanin"/>
</dbReference>
<evidence type="ECO:0000256" key="7">
    <source>
        <dbReference type="PIRSR" id="PIRSR602386-1"/>
    </source>
</evidence>
<dbReference type="InterPro" id="IPR002386">
    <property type="entry name" value="Amicyanin/Pseudoazurin"/>
</dbReference>
<evidence type="ECO:0000256" key="4">
    <source>
        <dbReference type="ARBA" id="ARBA00022764"/>
    </source>
</evidence>
<keyword evidence="2" id="KW-0813">Transport</keyword>
<feature type="binding site" evidence="7">
    <location>
        <position position="123"/>
    </location>
    <ligand>
        <name>Cu cation</name>
        <dbReference type="ChEBI" id="CHEBI:23378"/>
    </ligand>
</feature>
<feature type="region of interest" description="Disordered" evidence="8">
    <location>
        <begin position="25"/>
        <end position="78"/>
    </location>
</feature>
<dbReference type="InterPro" id="IPR028871">
    <property type="entry name" value="BlueCu_1_BS"/>
</dbReference>
<dbReference type="NCBIfam" id="TIGR03102">
    <property type="entry name" value="halo_cynanin"/>
    <property type="match status" value="1"/>
</dbReference>
<keyword evidence="6 7" id="KW-0186">Copper</keyword>
<dbReference type="PRINTS" id="PR00155">
    <property type="entry name" value="AMICYANIN"/>
</dbReference>
<dbReference type="Proteomes" id="UP000183894">
    <property type="component" value="Unassembled WGS sequence"/>
</dbReference>
<comment type="subcellular location">
    <subcellularLocation>
        <location evidence="1">Periplasm</location>
    </subcellularLocation>
</comment>
<dbReference type="AlphaFoldDB" id="A0A1H7I325"/>
<feature type="compositionally biased region" description="Gly residues" evidence="8">
    <location>
        <begin position="27"/>
        <end position="41"/>
    </location>
</feature>
<keyword evidence="3 7" id="KW-0479">Metal-binding</keyword>
<dbReference type="Gene3D" id="2.60.40.420">
    <property type="entry name" value="Cupredoxins - blue copper proteins"/>
    <property type="match status" value="1"/>
</dbReference>
<dbReference type="RefSeq" id="WP_074792170.1">
    <property type="nucleotide sequence ID" value="NZ_FOAD01000001.1"/>
</dbReference>
<reference evidence="10 11" key="1">
    <citation type="submission" date="2016-10" db="EMBL/GenBank/DDBJ databases">
        <authorList>
            <person name="de Groot N.N."/>
        </authorList>
    </citation>
    <scope>NUCLEOTIDE SEQUENCE [LARGE SCALE GENOMIC DNA]</scope>
    <source>
        <strain evidence="10 11">CDM_5</strain>
    </source>
</reference>
<dbReference type="CDD" id="cd04220">
    <property type="entry name" value="Halocyanin"/>
    <property type="match status" value="1"/>
</dbReference>
<comment type="cofactor">
    <cofactor evidence="7">
        <name>Cu cation</name>
        <dbReference type="ChEBI" id="CHEBI:23378"/>
    </cofactor>
    <text evidence="7">Binds 1 copper ion per subunit.</text>
</comment>
<gene>
    <name evidence="10" type="ORF">SAMN04488691_101772</name>
</gene>
<feature type="binding site" evidence="7">
    <location>
        <position position="167"/>
    </location>
    <ligand>
        <name>Cu cation</name>
        <dbReference type="ChEBI" id="CHEBI:23378"/>
    </ligand>
</feature>
<dbReference type="Pfam" id="PF00127">
    <property type="entry name" value="Copper-bind"/>
    <property type="match status" value="1"/>
</dbReference>
<dbReference type="GO" id="GO:0042597">
    <property type="term" value="C:periplasmic space"/>
    <property type="evidence" value="ECO:0007669"/>
    <property type="project" value="UniProtKB-SubCell"/>
</dbReference>
<keyword evidence="4" id="KW-0574">Periplasm</keyword>